<protein>
    <recommendedName>
        <fullName evidence="9">Guanylate cyclase domain-containing protein</fullName>
    </recommendedName>
</protein>
<dbReference type="Pfam" id="PF01590">
    <property type="entry name" value="GAF"/>
    <property type="match status" value="1"/>
</dbReference>
<dbReference type="SMART" id="SM00044">
    <property type="entry name" value="CYCc"/>
    <property type="match status" value="1"/>
</dbReference>
<comment type="similarity">
    <text evidence="7">Belongs to the adenylyl cyclase class-4/guanylyl cyclase family.</text>
</comment>
<dbReference type="InterPro" id="IPR018297">
    <property type="entry name" value="A/G_cyclase_CS"/>
</dbReference>
<reference evidence="10" key="1">
    <citation type="submission" date="2016-07" db="EMBL/GenBank/DDBJ databases">
        <title>Microvirga ossetica sp. nov. a new species of rhizobia isolated from root nodules of the legume species Vicia alpestris Steven originated from North Ossetia region in the Caucasus.</title>
        <authorList>
            <person name="Safronova V.I."/>
            <person name="Kuznetsova I.G."/>
            <person name="Sazanova A.L."/>
            <person name="Belimov A."/>
            <person name="Andronov E."/>
            <person name="Osledkin Y.S."/>
            <person name="Onishchuk O.P."/>
            <person name="Kurchak O.N."/>
            <person name="Shaposhnikov A.I."/>
            <person name="Willems A."/>
            <person name="Tikhonovich I.A."/>
        </authorList>
    </citation>
    <scope>NUCLEOTIDE SEQUENCE [LARGE SCALE GENOMIC DNA]</scope>
    <source>
        <strain evidence="10">V5/3M</strain>
    </source>
</reference>
<keyword evidence="4" id="KW-1133">Transmembrane helix</keyword>
<dbReference type="InterPro" id="IPR050401">
    <property type="entry name" value="Cyclic_nucleotide_synthase"/>
</dbReference>
<organism evidence="10">
    <name type="scientific">Microvirga ossetica</name>
    <dbReference type="NCBI Taxonomy" id="1882682"/>
    <lineage>
        <taxon>Bacteria</taxon>
        <taxon>Pseudomonadati</taxon>
        <taxon>Pseudomonadota</taxon>
        <taxon>Alphaproteobacteria</taxon>
        <taxon>Hyphomicrobiales</taxon>
        <taxon>Methylobacteriaceae</taxon>
        <taxon>Microvirga</taxon>
    </lineage>
</organism>
<keyword evidence="2" id="KW-0812">Transmembrane</keyword>
<gene>
    <name evidence="10" type="ORF">BB934_04755</name>
</gene>
<proteinExistence type="inferred from homology"/>
<evidence type="ECO:0000256" key="1">
    <source>
        <dbReference type="ARBA" id="ARBA00004370"/>
    </source>
</evidence>
<evidence type="ECO:0000256" key="7">
    <source>
        <dbReference type="RuleBase" id="RU000405"/>
    </source>
</evidence>
<comment type="subcellular location">
    <subcellularLocation>
        <location evidence="1">Membrane</location>
    </subcellularLocation>
</comment>
<dbReference type="AlphaFoldDB" id="A0A1B2ECD6"/>
<evidence type="ECO:0000256" key="8">
    <source>
        <dbReference type="SAM" id="Coils"/>
    </source>
</evidence>
<dbReference type="Gene3D" id="3.30.70.1230">
    <property type="entry name" value="Nucleotide cyclase"/>
    <property type="match status" value="1"/>
</dbReference>
<dbReference type="GO" id="GO:0016020">
    <property type="term" value="C:membrane"/>
    <property type="evidence" value="ECO:0007669"/>
    <property type="project" value="UniProtKB-SubCell"/>
</dbReference>
<dbReference type="GO" id="GO:0004016">
    <property type="term" value="F:adenylate cyclase activity"/>
    <property type="evidence" value="ECO:0007669"/>
    <property type="project" value="UniProtKB-ARBA"/>
</dbReference>
<evidence type="ECO:0000256" key="4">
    <source>
        <dbReference type="ARBA" id="ARBA00022989"/>
    </source>
</evidence>
<dbReference type="PROSITE" id="PS50125">
    <property type="entry name" value="GUANYLATE_CYCLASE_2"/>
    <property type="match status" value="1"/>
</dbReference>
<dbReference type="InterPro" id="IPR001054">
    <property type="entry name" value="A/G_cyclase"/>
</dbReference>
<dbReference type="GO" id="GO:0035556">
    <property type="term" value="P:intracellular signal transduction"/>
    <property type="evidence" value="ECO:0007669"/>
    <property type="project" value="InterPro"/>
</dbReference>
<dbReference type="InterPro" id="IPR029016">
    <property type="entry name" value="GAF-like_dom_sf"/>
</dbReference>
<feature type="coiled-coil region" evidence="8">
    <location>
        <begin position="148"/>
        <end position="195"/>
    </location>
</feature>
<dbReference type="Gene3D" id="3.30.450.40">
    <property type="match status" value="1"/>
</dbReference>
<dbReference type="KEGG" id="moc:BB934_04755"/>
<dbReference type="PANTHER" id="PTHR11920">
    <property type="entry name" value="GUANYLYL CYCLASE"/>
    <property type="match status" value="1"/>
</dbReference>
<evidence type="ECO:0000256" key="3">
    <source>
        <dbReference type="ARBA" id="ARBA00022741"/>
    </source>
</evidence>
<dbReference type="PROSITE" id="PS00452">
    <property type="entry name" value="GUANYLATE_CYCLASE_1"/>
    <property type="match status" value="1"/>
</dbReference>
<evidence type="ECO:0000256" key="5">
    <source>
        <dbReference type="ARBA" id="ARBA00023136"/>
    </source>
</evidence>
<evidence type="ECO:0000259" key="9">
    <source>
        <dbReference type="PROSITE" id="PS50125"/>
    </source>
</evidence>
<dbReference type="CDD" id="cd07302">
    <property type="entry name" value="CHD"/>
    <property type="match status" value="1"/>
</dbReference>
<dbReference type="RefSeq" id="WP_099508614.1">
    <property type="nucleotide sequence ID" value="NZ_CP016616.1"/>
</dbReference>
<dbReference type="SUPFAM" id="SSF55073">
    <property type="entry name" value="Nucleotide cyclase"/>
    <property type="match status" value="1"/>
</dbReference>
<dbReference type="Pfam" id="PF00211">
    <property type="entry name" value="Guanylate_cyc"/>
    <property type="match status" value="1"/>
</dbReference>
<accession>A0A1B2ECD6</accession>
<dbReference type="GO" id="GO:0000166">
    <property type="term" value="F:nucleotide binding"/>
    <property type="evidence" value="ECO:0007669"/>
    <property type="project" value="UniProtKB-KW"/>
</dbReference>
<dbReference type="OrthoDB" id="315417at2"/>
<evidence type="ECO:0000256" key="2">
    <source>
        <dbReference type="ARBA" id="ARBA00022692"/>
    </source>
</evidence>
<keyword evidence="6 7" id="KW-0456">Lyase</keyword>
<sequence length="421" mass="47496">MQDAPSVNETDRLAALALYRIMDTPPEFAFDVVTELAAEICGCPVALISLMDERRQWMKSKYGVPADYTECPREITVCNATLCSNDLIYVPDLTTHERYKHLPIVTEEPHIRFYCGMPLINREGHALGTLCVVGFEPHELRPSQREAVRRLSQQAMALLELRRQLIERDALLEELAQAKTSAEQARDQSDDLLRNILPQKVAEELKASGHVEPRFHEAITILYSDFKEFTLLTETLDPARLLAQLDQNFGRFDDIAKMNRLETIKTIGDAYLCAGGLPETNRTHAIDACLAALQMQAFIRNANRQREKLRLPSWELRIGVNSGSVIAGVVGQRRFTYDIWGNSVNVAQRLEEACEPGRVNVSASTLHHVARLFQSEPRGQVDVKHIGAVDMYFLDRIRPEFSADPDGHMPNAEFWRASGTA</sequence>
<evidence type="ECO:0000313" key="10">
    <source>
        <dbReference type="EMBL" id="ANY77628.1"/>
    </source>
</evidence>
<feature type="domain" description="Guanylate cyclase" evidence="9">
    <location>
        <begin position="220"/>
        <end position="351"/>
    </location>
</feature>
<keyword evidence="8" id="KW-0175">Coiled coil</keyword>
<keyword evidence="3" id="KW-0547">Nucleotide-binding</keyword>
<evidence type="ECO:0000256" key="6">
    <source>
        <dbReference type="ARBA" id="ARBA00023239"/>
    </source>
</evidence>
<dbReference type="SUPFAM" id="SSF55781">
    <property type="entry name" value="GAF domain-like"/>
    <property type="match status" value="1"/>
</dbReference>
<dbReference type="GO" id="GO:0009190">
    <property type="term" value="P:cyclic nucleotide biosynthetic process"/>
    <property type="evidence" value="ECO:0007669"/>
    <property type="project" value="InterPro"/>
</dbReference>
<keyword evidence="5" id="KW-0472">Membrane</keyword>
<dbReference type="SMART" id="SM00065">
    <property type="entry name" value="GAF"/>
    <property type="match status" value="1"/>
</dbReference>
<dbReference type="EMBL" id="CP016616">
    <property type="protein sequence ID" value="ANY77628.1"/>
    <property type="molecule type" value="Genomic_DNA"/>
</dbReference>
<dbReference type="PANTHER" id="PTHR11920:SF335">
    <property type="entry name" value="GUANYLATE CYCLASE"/>
    <property type="match status" value="1"/>
</dbReference>
<dbReference type="InterPro" id="IPR029787">
    <property type="entry name" value="Nucleotide_cyclase"/>
</dbReference>
<name>A0A1B2ECD6_9HYPH</name>
<dbReference type="InterPro" id="IPR003018">
    <property type="entry name" value="GAF"/>
</dbReference>